<evidence type="ECO:0000313" key="2">
    <source>
        <dbReference type="EMBL" id="MFD1454544.1"/>
    </source>
</evidence>
<dbReference type="RefSeq" id="WP_203643475.1">
    <property type="nucleotide sequence ID" value="NZ_BOLN01000002.1"/>
</dbReference>
<keyword evidence="1" id="KW-0732">Signal</keyword>
<feature type="chain" id="PRO_5045182657" evidence="1">
    <location>
        <begin position="31"/>
        <end position="152"/>
    </location>
</feature>
<evidence type="ECO:0000256" key="1">
    <source>
        <dbReference type="SAM" id="SignalP"/>
    </source>
</evidence>
<feature type="signal peptide" evidence="1">
    <location>
        <begin position="1"/>
        <end position="30"/>
    </location>
</feature>
<sequence length="152" mass="17607">MKSQMRLGMTVVALAMGLAIGGNTTQNASAATWHRGTPKALRGKWTDGKKEAVLNYYPFIIVKPKELSESGIDPVINKHLHYRHKKGSHIYDVRGHETMYSHGKLVNYYRFKLSKTTRKHKSHKVKFYIYKQRGNGQDYQAKKAKYGHYFYK</sequence>
<comment type="caution">
    <text evidence="2">The sequence shown here is derived from an EMBL/GenBank/DDBJ whole genome shotgun (WGS) entry which is preliminary data.</text>
</comment>
<proteinExistence type="predicted"/>
<name>A0ABW4D0V5_9LACO</name>
<reference evidence="3" key="1">
    <citation type="journal article" date="2019" name="Int. J. Syst. Evol. Microbiol.">
        <title>The Global Catalogue of Microorganisms (GCM) 10K type strain sequencing project: providing services to taxonomists for standard genome sequencing and annotation.</title>
        <authorList>
            <consortium name="The Broad Institute Genomics Platform"/>
            <consortium name="The Broad Institute Genome Sequencing Center for Infectious Disease"/>
            <person name="Wu L."/>
            <person name="Ma J."/>
        </authorList>
    </citation>
    <scope>NUCLEOTIDE SEQUENCE [LARGE SCALE GENOMIC DNA]</scope>
    <source>
        <strain evidence="3">CCM 8979</strain>
    </source>
</reference>
<protein>
    <submittedName>
        <fullName evidence="2">Uncharacterized protein</fullName>
    </submittedName>
</protein>
<evidence type="ECO:0000313" key="3">
    <source>
        <dbReference type="Proteomes" id="UP001597189"/>
    </source>
</evidence>
<dbReference type="Proteomes" id="UP001597189">
    <property type="component" value="Unassembled WGS sequence"/>
</dbReference>
<keyword evidence="3" id="KW-1185">Reference proteome</keyword>
<organism evidence="2 3">
    <name type="scientific">Levilactobacillus lanxiensis</name>
    <dbReference type="NCBI Taxonomy" id="2799568"/>
    <lineage>
        <taxon>Bacteria</taxon>
        <taxon>Bacillati</taxon>
        <taxon>Bacillota</taxon>
        <taxon>Bacilli</taxon>
        <taxon>Lactobacillales</taxon>
        <taxon>Lactobacillaceae</taxon>
        <taxon>Levilactobacillus</taxon>
    </lineage>
</organism>
<dbReference type="EMBL" id="JBHTOD010000002">
    <property type="protein sequence ID" value="MFD1454544.1"/>
    <property type="molecule type" value="Genomic_DNA"/>
</dbReference>
<accession>A0ABW4D0V5</accession>
<gene>
    <name evidence="2" type="ORF">ACFQ44_02465</name>
</gene>